<feature type="compositionally biased region" description="Polar residues" evidence="2">
    <location>
        <begin position="262"/>
        <end position="271"/>
    </location>
</feature>
<feature type="region of interest" description="Disordered" evidence="2">
    <location>
        <begin position="246"/>
        <end position="271"/>
    </location>
</feature>
<dbReference type="SUPFAM" id="SSF63491">
    <property type="entry name" value="BAG domain"/>
    <property type="match status" value="1"/>
</dbReference>
<comment type="caution">
    <text evidence="5">The sequence shown here is derived from an EMBL/GenBank/DDBJ whole genome shotgun (WGS) entry which is preliminary data.</text>
</comment>
<name>A0A8K0HAT5_9ROSA</name>
<evidence type="ECO:0000256" key="1">
    <source>
        <dbReference type="ARBA" id="ARBA00023186"/>
    </source>
</evidence>
<evidence type="ECO:0008006" key="7">
    <source>
        <dbReference type="Google" id="ProtNLM"/>
    </source>
</evidence>
<dbReference type="OrthoDB" id="417450at2759"/>
<evidence type="ECO:0000313" key="5">
    <source>
        <dbReference type="EMBL" id="KAF3448930.1"/>
    </source>
</evidence>
<proteinExistence type="predicted"/>
<evidence type="ECO:0000259" key="3">
    <source>
        <dbReference type="PROSITE" id="PS50053"/>
    </source>
</evidence>
<evidence type="ECO:0000259" key="4">
    <source>
        <dbReference type="PROSITE" id="PS51035"/>
    </source>
</evidence>
<feature type="domain" description="BAG" evidence="4">
    <location>
        <begin position="143"/>
        <end position="221"/>
    </location>
</feature>
<dbReference type="SUPFAM" id="SSF54236">
    <property type="entry name" value="Ubiquitin-like"/>
    <property type="match status" value="1"/>
</dbReference>
<keyword evidence="6" id="KW-1185">Reference proteome</keyword>
<feature type="region of interest" description="Disordered" evidence="2">
    <location>
        <begin position="1"/>
        <end position="45"/>
    </location>
</feature>
<organism evidence="5 6">
    <name type="scientific">Rhamnella rubrinervis</name>
    <dbReference type="NCBI Taxonomy" id="2594499"/>
    <lineage>
        <taxon>Eukaryota</taxon>
        <taxon>Viridiplantae</taxon>
        <taxon>Streptophyta</taxon>
        <taxon>Embryophyta</taxon>
        <taxon>Tracheophyta</taxon>
        <taxon>Spermatophyta</taxon>
        <taxon>Magnoliopsida</taxon>
        <taxon>eudicotyledons</taxon>
        <taxon>Gunneridae</taxon>
        <taxon>Pentapetalae</taxon>
        <taxon>rosids</taxon>
        <taxon>fabids</taxon>
        <taxon>Rosales</taxon>
        <taxon>Rhamnaceae</taxon>
        <taxon>rhamnoid group</taxon>
        <taxon>Rhamneae</taxon>
        <taxon>Rhamnella</taxon>
    </lineage>
</organism>
<reference evidence="5" key="1">
    <citation type="submission" date="2020-03" db="EMBL/GenBank/DDBJ databases">
        <title>A high-quality chromosome-level genome assembly of a woody plant with both climbing and erect habits, Rhamnella rubrinervis.</title>
        <authorList>
            <person name="Lu Z."/>
            <person name="Yang Y."/>
            <person name="Zhu X."/>
            <person name="Sun Y."/>
        </authorList>
    </citation>
    <scope>NUCLEOTIDE SEQUENCE</scope>
    <source>
        <strain evidence="5">BYM</strain>
        <tissue evidence="5">Leaf</tissue>
    </source>
</reference>
<protein>
    <recommendedName>
        <fullName evidence="7">BAG family molecular chaperone regulator 4</fullName>
    </recommendedName>
</protein>
<dbReference type="EMBL" id="VOIH02000004">
    <property type="protein sequence ID" value="KAF3448930.1"/>
    <property type="molecule type" value="Genomic_DNA"/>
</dbReference>
<dbReference type="PROSITE" id="PS51035">
    <property type="entry name" value="BAG"/>
    <property type="match status" value="1"/>
</dbReference>
<dbReference type="SMART" id="SM00213">
    <property type="entry name" value="UBQ"/>
    <property type="match status" value="1"/>
</dbReference>
<feature type="domain" description="Ubiquitin-like" evidence="3">
    <location>
        <begin position="50"/>
        <end position="118"/>
    </location>
</feature>
<dbReference type="InterPro" id="IPR029071">
    <property type="entry name" value="Ubiquitin-like_domsf"/>
</dbReference>
<sequence length="271" mass="30108">MSKSTKFHGSSMPPQDEEVQWGVRPSGMLVQKRENDDYDGSGASSRGPMIKINVWNGAVQHEVFVPAQSTFGDIKKVVSQRTGLEPNEQRLLFRGKEKDDEEHLHLAGVKDNSKILLMEEPATKERKVEEVKKSNEVLKASEAIAGIRSEVDKLSEKVSALELTVRDGTKVADKEFDISAELLMRQLLKLDGIEAEGNAKMQRKAEVRHVQNIVETLDTLKARNSNPFNNSSNALSVTTKWETFDSGVGSLTAPPPTSSSTKVTQDWEQFD</sequence>
<accession>A0A8K0HAT5</accession>
<evidence type="ECO:0000256" key="2">
    <source>
        <dbReference type="SAM" id="MobiDB-lite"/>
    </source>
</evidence>
<dbReference type="PROSITE" id="PS50053">
    <property type="entry name" value="UBIQUITIN_2"/>
    <property type="match status" value="1"/>
</dbReference>
<dbReference type="InterPro" id="IPR003103">
    <property type="entry name" value="BAG_domain"/>
</dbReference>
<dbReference type="Gene3D" id="3.10.20.90">
    <property type="entry name" value="Phosphatidylinositol 3-kinase Catalytic Subunit, Chain A, domain 1"/>
    <property type="match status" value="1"/>
</dbReference>
<dbReference type="Gene3D" id="1.20.58.120">
    <property type="entry name" value="BAG domain"/>
    <property type="match status" value="1"/>
</dbReference>
<dbReference type="AlphaFoldDB" id="A0A8K0HAT5"/>
<dbReference type="Proteomes" id="UP000796880">
    <property type="component" value="Unassembled WGS sequence"/>
</dbReference>
<dbReference type="InterPro" id="IPR039773">
    <property type="entry name" value="BAG_chaperone_regulator"/>
</dbReference>
<dbReference type="PANTHER" id="PTHR12329">
    <property type="entry name" value="BCL2-ASSOCIATED ATHANOGENE"/>
    <property type="match status" value="1"/>
</dbReference>
<dbReference type="GO" id="GO:0051087">
    <property type="term" value="F:protein-folding chaperone binding"/>
    <property type="evidence" value="ECO:0007669"/>
    <property type="project" value="InterPro"/>
</dbReference>
<dbReference type="InterPro" id="IPR036533">
    <property type="entry name" value="BAG_dom_sf"/>
</dbReference>
<gene>
    <name evidence="5" type="ORF">FNV43_RR09648</name>
</gene>
<dbReference type="SMART" id="SM00264">
    <property type="entry name" value="BAG"/>
    <property type="match status" value="1"/>
</dbReference>
<keyword evidence="1" id="KW-0143">Chaperone</keyword>
<dbReference type="InterPro" id="IPR000626">
    <property type="entry name" value="Ubiquitin-like_dom"/>
</dbReference>
<evidence type="ECO:0000313" key="6">
    <source>
        <dbReference type="Proteomes" id="UP000796880"/>
    </source>
</evidence>
<dbReference type="GO" id="GO:0000774">
    <property type="term" value="F:adenyl-nucleotide exchange factor activity"/>
    <property type="evidence" value="ECO:0007669"/>
    <property type="project" value="TreeGrafter"/>
</dbReference>
<dbReference type="Pfam" id="PF02179">
    <property type="entry name" value="BAG"/>
    <property type="match status" value="1"/>
</dbReference>
<dbReference type="PANTHER" id="PTHR12329:SF40">
    <property type="entry name" value="BAG FAMILY MOLECULAR CHAPERONE REGULATOR 4"/>
    <property type="match status" value="1"/>
</dbReference>
<dbReference type="GO" id="GO:0050821">
    <property type="term" value="P:protein stabilization"/>
    <property type="evidence" value="ECO:0007669"/>
    <property type="project" value="TreeGrafter"/>
</dbReference>
<dbReference type="Pfam" id="PF00240">
    <property type="entry name" value="ubiquitin"/>
    <property type="match status" value="1"/>
</dbReference>
<dbReference type="GO" id="GO:0005737">
    <property type="term" value="C:cytoplasm"/>
    <property type="evidence" value="ECO:0007669"/>
    <property type="project" value="TreeGrafter"/>
</dbReference>